<feature type="compositionally biased region" description="Basic and acidic residues" evidence="1">
    <location>
        <begin position="33"/>
        <end position="67"/>
    </location>
</feature>
<comment type="caution">
    <text evidence="3">The sequence shown here is derived from an EMBL/GenBank/DDBJ whole genome shotgun (WGS) entry which is preliminary data.</text>
</comment>
<keyword evidence="4" id="KW-1185">Reference proteome</keyword>
<dbReference type="EMBL" id="JAUKTR010000002">
    <property type="protein sequence ID" value="MDO1558933.1"/>
    <property type="molecule type" value="Genomic_DNA"/>
</dbReference>
<sequence>MTCKTVLTSVLTAVLAASAPALALDPGGNGNGKGRDGDRAEARGDRGGGPDRSDERGRGRDRDRDQARPQPVARFQPDDDRGRGRDEAPGQARRNDDRREDRPVRPQARPDDRREDRRLSEAARSPERLVFRSAPGLIDGCPPGLAKRDNGCLPPGQARRIEAERRMERERWENLWRWPAYGGDRYRYRYDDGYLYRMSQQGGLLGYLPVLGGALAPQQIWPDRYDWDPAPAYYSRYYGLPDDYAYRYADGVLYGVDPDTQRIAQVAALLTGQPWTVGQPMPVGYDVYNVPYDYRARYVDSPQALYRYSDGYVYQVDPTTRLVQAVIELLT</sequence>
<organism evidence="3 4">
    <name type="scientific">Peiella sedimenti</name>
    <dbReference type="NCBI Taxonomy" id="3061083"/>
    <lineage>
        <taxon>Bacteria</taxon>
        <taxon>Pseudomonadati</taxon>
        <taxon>Pseudomonadota</taxon>
        <taxon>Alphaproteobacteria</taxon>
        <taxon>Caulobacterales</taxon>
        <taxon>Caulobacteraceae</taxon>
        <taxon>Peiella</taxon>
    </lineage>
</organism>
<feature type="chain" id="PRO_5046431065" evidence="2">
    <location>
        <begin position="24"/>
        <end position="331"/>
    </location>
</feature>
<accession>A0ABT8SM53</accession>
<feature type="signal peptide" evidence="2">
    <location>
        <begin position="1"/>
        <end position="23"/>
    </location>
</feature>
<evidence type="ECO:0000313" key="3">
    <source>
        <dbReference type="EMBL" id="MDO1558933.1"/>
    </source>
</evidence>
<evidence type="ECO:0000256" key="1">
    <source>
        <dbReference type="SAM" id="MobiDB-lite"/>
    </source>
</evidence>
<dbReference type="Proteomes" id="UP001169063">
    <property type="component" value="Unassembled WGS sequence"/>
</dbReference>
<evidence type="ECO:0000313" key="4">
    <source>
        <dbReference type="Proteomes" id="UP001169063"/>
    </source>
</evidence>
<gene>
    <name evidence="3" type="ORF">Q0812_05775</name>
</gene>
<name>A0ABT8SM53_9CAUL</name>
<dbReference type="RefSeq" id="WP_302109364.1">
    <property type="nucleotide sequence ID" value="NZ_JAUKTR010000002.1"/>
</dbReference>
<reference evidence="3" key="1">
    <citation type="submission" date="2023-07" db="EMBL/GenBank/DDBJ databases">
        <title>Brevundimonas soil sp. nov., isolated from the soil of chemical plant.</title>
        <authorList>
            <person name="Wu N."/>
        </authorList>
    </citation>
    <scope>NUCLEOTIDE SEQUENCE</scope>
    <source>
        <strain evidence="3">XZ-24</strain>
    </source>
</reference>
<feature type="region of interest" description="Disordered" evidence="1">
    <location>
        <begin position="18"/>
        <end position="135"/>
    </location>
</feature>
<feature type="compositionally biased region" description="Basic and acidic residues" evidence="1">
    <location>
        <begin position="76"/>
        <end position="130"/>
    </location>
</feature>
<proteinExistence type="predicted"/>
<evidence type="ECO:0000256" key="2">
    <source>
        <dbReference type="SAM" id="SignalP"/>
    </source>
</evidence>
<keyword evidence="2" id="KW-0732">Signal</keyword>
<protein>
    <submittedName>
        <fullName evidence="3">Uncharacterized protein</fullName>
    </submittedName>
</protein>